<dbReference type="KEGG" id="tca:103313614"/>
<feature type="compositionally biased region" description="Basic and acidic residues" evidence="1">
    <location>
        <begin position="342"/>
        <end position="351"/>
    </location>
</feature>
<evidence type="ECO:0000256" key="1">
    <source>
        <dbReference type="SAM" id="MobiDB-lite"/>
    </source>
</evidence>
<feature type="region of interest" description="Disordered" evidence="1">
    <location>
        <begin position="342"/>
        <end position="370"/>
    </location>
</feature>
<sequence length="438" mass="48788">MVCENTTFNYEHCIVTRHDETDSEASEACASLEQGSEPASEQSEVDYYALLTPEMIEAANLTPTQTFCLMTGTINELKQNVTDLNTDDAAKKNLQKGLDILMTALNKHSQIFGIDNVQESPQENVQCSNQLNEEPINNEPVTQVHKPNGLATKTNKKNQTFCGSENNKIIAKTKTQLNNTLIGVPGEVRKSQRIKDNEGKEPLHLNQVAYIEKKIRDALGDSQPITNKQNELGTKCNEKRQTLGENGSTAEPQQLSEEPNEETVPKQNESHTKNNKKRQTFSGNENNRTIAKTNAQISKTLIGVPGERRRSQRIKDNEGKEPLHVLDGITYIQKKIREVLGDSHLEPEKPKRPVKRKTQSLAGTRAKKAKISESCTNKTFGGPGNAKIATRQTKSLNVFERTWPVVSSSTSINSSNTSRTRKLYSPSSWLQSLSSNFL</sequence>
<dbReference type="EMBL" id="KQ972151">
    <property type="protein sequence ID" value="EFA12615.2"/>
    <property type="molecule type" value="Genomic_DNA"/>
</dbReference>
<keyword evidence="3" id="KW-1185">Reference proteome</keyword>
<feature type="region of interest" description="Disordered" evidence="1">
    <location>
        <begin position="242"/>
        <end position="297"/>
    </location>
</feature>
<feature type="compositionally biased region" description="Polar residues" evidence="1">
    <location>
        <begin position="243"/>
        <end position="257"/>
    </location>
</feature>
<dbReference type="InParanoid" id="D7EJ86"/>
<dbReference type="HOGENOM" id="CLU_880904_0_0_1"/>
<feature type="compositionally biased region" description="Polar residues" evidence="1">
    <location>
        <begin position="280"/>
        <end position="297"/>
    </location>
</feature>
<gene>
    <name evidence="2" type="primary">AUGUSTUS-3.0.2_06856</name>
    <name evidence="2" type="ORF">TcasGA2_TC006856</name>
</gene>
<protein>
    <submittedName>
        <fullName evidence="2">Uncharacterized protein</fullName>
    </submittedName>
</protein>
<reference evidence="2 3" key="1">
    <citation type="journal article" date="2008" name="Nature">
        <title>The genome of the model beetle and pest Tribolium castaneum.</title>
        <authorList>
            <consortium name="Tribolium Genome Sequencing Consortium"/>
            <person name="Richards S."/>
            <person name="Gibbs R.A."/>
            <person name="Weinstock G.M."/>
            <person name="Brown S.J."/>
            <person name="Denell R."/>
            <person name="Beeman R.W."/>
            <person name="Gibbs R."/>
            <person name="Beeman R.W."/>
            <person name="Brown S.J."/>
            <person name="Bucher G."/>
            <person name="Friedrich M."/>
            <person name="Grimmelikhuijzen C.J."/>
            <person name="Klingler M."/>
            <person name="Lorenzen M."/>
            <person name="Richards S."/>
            <person name="Roth S."/>
            <person name="Schroder R."/>
            <person name="Tautz D."/>
            <person name="Zdobnov E.M."/>
            <person name="Muzny D."/>
            <person name="Gibbs R.A."/>
            <person name="Weinstock G.M."/>
            <person name="Attaway T."/>
            <person name="Bell S."/>
            <person name="Buhay C.J."/>
            <person name="Chandrabose M.N."/>
            <person name="Chavez D."/>
            <person name="Clerk-Blankenburg K.P."/>
            <person name="Cree A."/>
            <person name="Dao M."/>
            <person name="Davis C."/>
            <person name="Chacko J."/>
            <person name="Dinh H."/>
            <person name="Dugan-Rocha S."/>
            <person name="Fowler G."/>
            <person name="Garner T.T."/>
            <person name="Garnes J."/>
            <person name="Gnirke A."/>
            <person name="Hawes A."/>
            <person name="Hernandez J."/>
            <person name="Hines S."/>
            <person name="Holder M."/>
            <person name="Hume J."/>
            <person name="Jhangiani S.N."/>
            <person name="Joshi V."/>
            <person name="Khan Z.M."/>
            <person name="Jackson L."/>
            <person name="Kovar C."/>
            <person name="Kowis A."/>
            <person name="Lee S."/>
            <person name="Lewis L.R."/>
            <person name="Margolis J."/>
            <person name="Morgan M."/>
            <person name="Nazareth L.V."/>
            <person name="Nguyen N."/>
            <person name="Okwuonu G."/>
            <person name="Parker D."/>
            <person name="Richards S."/>
            <person name="Ruiz S.J."/>
            <person name="Santibanez J."/>
            <person name="Savard J."/>
            <person name="Scherer S.E."/>
            <person name="Schneider B."/>
            <person name="Sodergren E."/>
            <person name="Tautz D."/>
            <person name="Vattahil S."/>
            <person name="Villasana D."/>
            <person name="White C.S."/>
            <person name="Wright R."/>
            <person name="Park Y."/>
            <person name="Beeman R.W."/>
            <person name="Lord J."/>
            <person name="Oppert B."/>
            <person name="Lorenzen M."/>
            <person name="Brown S."/>
            <person name="Wang L."/>
            <person name="Savard J."/>
            <person name="Tautz D."/>
            <person name="Richards S."/>
            <person name="Weinstock G."/>
            <person name="Gibbs R.A."/>
            <person name="Liu Y."/>
            <person name="Worley K."/>
            <person name="Weinstock G."/>
            <person name="Elsik C.G."/>
            <person name="Reese J.T."/>
            <person name="Elhaik E."/>
            <person name="Landan G."/>
            <person name="Graur D."/>
            <person name="Arensburger P."/>
            <person name="Atkinson P."/>
            <person name="Beeman R.W."/>
            <person name="Beidler J."/>
            <person name="Brown S.J."/>
            <person name="Demuth J.P."/>
            <person name="Drury D.W."/>
            <person name="Du Y.Z."/>
            <person name="Fujiwara H."/>
            <person name="Lorenzen M."/>
            <person name="Maselli V."/>
            <person name="Osanai M."/>
            <person name="Park Y."/>
            <person name="Robertson H.M."/>
            <person name="Tu Z."/>
            <person name="Wang J.J."/>
            <person name="Wang S."/>
            <person name="Richards S."/>
            <person name="Song H."/>
            <person name="Zhang L."/>
            <person name="Sodergren E."/>
            <person name="Werner D."/>
            <person name="Stanke M."/>
            <person name="Morgenstern B."/>
            <person name="Solovyev V."/>
            <person name="Kosarev P."/>
            <person name="Brown G."/>
            <person name="Chen H.C."/>
            <person name="Ermolaeva O."/>
            <person name="Hlavina W."/>
            <person name="Kapustin Y."/>
            <person name="Kiryutin B."/>
            <person name="Kitts P."/>
            <person name="Maglott D."/>
            <person name="Pruitt K."/>
            <person name="Sapojnikov V."/>
            <person name="Souvorov A."/>
            <person name="Mackey A.J."/>
            <person name="Waterhouse R.M."/>
            <person name="Wyder S."/>
            <person name="Zdobnov E.M."/>
            <person name="Zdobnov E.M."/>
            <person name="Wyder S."/>
            <person name="Kriventseva E.V."/>
            <person name="Kadowaki T."/>
            <person name="Bork P."/>
            <person name="Aranda M."/>
            <person name="Bao R."/>
            <person name="Beermann A."/>
            <person name="Berns N."/>
            <person name="Bolognesi R."/>
            <person name="Bonneton F."/>
            <person name="Bopp D."/>
            <person name="Brown S.J."/>
            <person name="Bucher G."/>
            <person name="Butts T."/>
            <person name="Chaumot A."/>
            <person name="Denell R.E."/>
            <person name="Ferrier D.E."/>
            <person name="Friedrich M."/>
            <person name="Gordon C.M."/>
            <person name="Jindra M."/>
            <person name="Klingler M."/>
            <person name="Lan Q."/>
            <person name="Lattorff H.M."/>
            <person name="Laudet V."/>
            <person name="von Levetsow C."/>
            <person name="Liu Z."/>
            <person name="Lutz R."/>
            <person name="Lynch J.A."/>
            <person name="da Fonseca R.N."/>
            <person name="Posnien N."/>
            <person name="Reuter R."/>
            <person name="Roth S."/>
            <person name="Savard J."/>
            <person name="Schinko J.B."/>
            <person name="Schmitt C."/>
            <person name="Schoppmeier M."/>
            <person name="Schroder R."/>
            <person name="Shippy T.D."/>
            <person name="Simonnet F."/>
            <person name="Marques-Souza H."/>
            <person name="Tautz D."/>
            <person name="Tomoyasu Y."/>
            <person name="Trauner J."/>
            <person name="Van der Zee M."/>
            <person name="Vervoort M."/>
            <person name="Wittkopp N."/>
            <person name="Wimmer E.A."/>
            <person name="Yang X."/>
            <person name="Jones A.K."/>
            <person name="Sattelle D.B."/>
            <person name="Ebert P.R."/>
            <person name="Nelson D."/>
            <person name="Scott J.G."/>
            <person name="Beeman R.W."/>
            <person name="Muthukrishnan S."/>
            <person name="Kramer K.J."/>
            <person name="Arakane Y."/>
            <person name="Beeman R.W."/>
            <person name="Zhu Q."/>
            <person name="Hogenkamp D."/>
            <person name="Dixit R."/>
            <person name="Oppert B."/>
            <person name="Jiang H."/>
            <person name="Zou Z."/>
            <person name="Marshall J."/>
            <person name="Elpidina E."/>
            <person name="Vinokurov K."/>
            <person name="Oppert C."/>
            <person name="Zou Z."/>
            <person name="Evans J."/>
            <person name="Lu Z."/>
            <person name="Zhao P."/>
            <person name="Sumathipala N."/>
            <person name="Altincicek B."/>
            <person name="Vilcinskas A."/>
            <person name="Williams M."/>
            <person name="Hultmark D."/>
            <person name="Hetru C."/>
            <person name="Jiang H."/>
            <person name="Grimmelikhuijzen C.J."/>
            <person name="Hauser F."/>
            <person name="Cazzamali G."/>
            <person name="Williamson M."/>
            <person name="Park Y."/>
            <person name="Li B."/>
            <person name="Tanaka Y."/>
            <person name="Predel R."/>
            <person name="Neupert S."/>
            <person name="Schachtner J."/>
            <person name="Verleyen P."/>
            <person name="Raible F."/>
            <person name="Bork P."/>
            <person name="Friedrich M."/>
            <person name="Walden K.K."/>
            <person name="Robertson H.M."/>
            <person name="Angeli S."/>
            <person name="Foret S."/>
            <person name="Bucher G."/>
            <person name="Schuetz S."/>
            <person name="Maleszka R."/>
            <person name="Wimmer E.A."/>
            <person name="Beeman R.W."/>
            <person name="Lorenzen M."/>
            <person name="Tomoyasu Y."/>
            <person name="Miller S.C."/>
            <person name="Grossmann D."/>
            <person name="Bucher G."/>
        </authorList>
    </citation>
    <scope>NUCLEOTIDE SEQUENCE [LARGE SCALE GENOMIC DNA]</scope>
    <source>
        <strain evidence="2 3">Georgia GA2</strain>
    </source>
</reference>
<reference evidence="2 3" key="2">
    <citation type="journal article" date="2010" name="Nucleic Acids Res.">
        <title>BeetleBase in 2010: revisions to provide comprehensive genomic information for Tribolium castaneum.</title>
        <authorList>
            <person name="Kim H.S."/>
            <person name="Murphy T."/>
            <person name="Xia J."/>
            <person name="Caragea D."/>
            <person name="Park Y."/>
            <person name="Beeman R.W."/>
            <person name="Lorenzen M.D."/>
            <person name="Butcher S."/>
            <person name="Manak J.R."/>
            <person name="Brown S.J."/>
        </authorList>
    </citation>
    <scope>NUCLEOTIDE SEQUENCE [LARGE SCALE GENOMIC DNA]</scope>
    <source>
        <strain evidence="2 3">Georgia GA2</strain>
    </source>
</reference>
<name>D7EJ86_TRICA</name>
<organism evidence="2 3">
    <name type="scientific">Tribolium castaneum</name>
    <name type="common">Red flour beetle</name>
    <dbReference type="NCBI Taxonomy" id="7070"/>
    <lineage>
        <taxon>Eukaryota</taxon>
        <taxon>Metazoa</taxon>
        <taxon>Ecdysozoa</taxon>
        <taxon>Arthropoda</taxon>
        <taxon>Hexapoda</taxon>
        <taxon>Insecta</taxon>
        <taxon>Pterygota</taxon>
        <taxon>Neoptera</taxon>
        <taxon>Endopterygota</taxon>
        <taxon>Coleoptera</taxon>
        <taxon>Polyphaga</taxon>
        <taxon>Cucujiformia</taxon>
        <taxon>Tenebrionidae</taxon>
        <taxon>Tenebrionidae incertae sedis</taxon>
        <taxon>Tribolium</taxon>
    </lineage>
</organism>
<evidence type="ECO:0000313" key="2">
    <source>
        <dbReference type="EMBL" id="EFA12615.2"/>
    </source>
</evidence>
<proteinExistence type="predicted"/>
<dbReference type="Proteomes" id="UP000007266">
    <property type="component" value="Unassembled WGS sequence"/>
</dbReference>
<dbReference type="AlphaFoldDB" id="D7EJ86"/>
<dbReference type="OrthoDB" id="10628703at2759"/>
<evidence type="ECO:0000313" key="3">
    <source>
        <dbReference type="Proteomes" id="UP000007266"/>
    </source>
</evidence>
<accession>D7EJ86</accession>